<organism evidence="1 2">
    <name type="scientific">Leyella stercorea</name>
    <dbReference type="NCBI Taxonomy" id="363265"/>
    <lineage>
        <taxon>Bacteria</taxon>
        <taxon>Pseudomonadati</taxon>
        <taxon>Bacteroidota</taxon>
        <taxon>Bacteroidia</taxon>
        <taxon>Bacteroidales</taxon>
        <taxon>Prevotellaceae</taxon>
        <taxon>Leyella</taxon>
    </lineage>
</organism>
<name>A0A415GE09_9BACT</name>
<reference evidence="1 2" key="1">
    <citation type="submission" date="2018-08" db="EMBL/GenBank/DDBJ databases">
        <title>A genome reference for cultivated species of the human gut microbiota.</title>
        <authorList>
            <person name="Zou Y."/>
            <person name="Xue W."/>
            <person name="Luo G."/>
        </authorList>
    </citation>
    <scope>NUCLEOTIDE SEQUENCE [LARGE SCALE GENOMIC DNA]</scope>
    <source>
        <strain evidence="1 2">AF42-9</strain>
    </source>
</reference>
<proteinExistence type="predicted"/>
<sequence>MNPIKRYIIWLRRMSYSRGFGVQSPSAYRFIRYVISEHYPYYAYADLRKKYPTLNWLTRKRMELYFRMSNFCRTKLMVDYSKDSSLLADYVAHGCKMTRVRNVVSELSGGDTVDDSLDDVVMRLVRICPIAGCEAFLEKALAESDQSSVFVIEDISSDAVAHRMWQQLVESEKVSVSYDLYYCGIAFFDTDRHKTNYVVNF</sequence>
<dbReference type="AlphaFoldDB" id="A0A415GE09"/>
<dbReference type="OrthoDB" id="5464618at2"/>
<comment type="caution">
    <text evidence="1">The sequence shown here is derived from an EMBL/GenBank/DDBJ whole genome shotgun (WGS) entry which is preliminary data.</text>
</comment>
<evidence type="ECO:0000313" key="1">
    <source>
        <dbReference type="EMBL" id="RHK46975.1"/>
    </source>
</evidence>
<evidence type="ECO:0000313" key="2">
    <source>
        <dbReference type="Proteomes" id="UP000286598"/>
    </source>
</evidence>
<accession>A0A415GE09</accession>
<gene>
    <name evidence="1" type="ORF">DW060_12695</name>
</gene>
<protein>
    <submittedName>
        <fullName evidence="1">Uncharacterized protein</fullName>
    </submittedName>
</protein>
<dbReference type="EMBL" id="QRNO01000101">
    <property type="protein sequence ID" value="RHK46975.1"/>
    <property type="molecule type" value="Genomic_DNA"/>
</dbReference>
<keyword evidence="2" id="KW-1185">Reference proteome</keyword>
<dbReference type="Proteomes" id="UP000286598">
    <property type="component" value="Unassembled WGS sequence"/>
</dbReference>